<dbReference type="KEGG" id="mdu:MDUV_07970"/>
<sequence length="192" mass="20350">MDRQAGPRIAVTLAILTAVLGVVGFVVTLVLNAVVYDEFDAYGEVPVPGSGRFVLPAGEATISFRAVVPGGLDEDDSLPVPPLQLSIRPPSGVPEPVVTETMRSVTAINNDVRVRIWVAQVSQEAVYDITARGAVGGYRSPHLAFGRDTSVGWAPWAFGAVFAGGLLWLAVALRWSARAGRRPRPLPGPTQI</sequence>
<evidence type="ECO:0000313" key="2">
    <source>
        <dbReference type="Proteomes" id="UP000467006"/>
    </source>
</evidence>
<dbReference type="AlphaFoldDB" id="A0A7I7JVQ3"/>
<dbReference type="OrthoDB" id="5996503at2"/>
<dbReference type="Proteomes" id="UP000467006">
    <property type="component" value="Chromosome"/>
</dbReference>
<gene>
    <name evidence="1" type="ORF">MDUV_07970</name>
</gene>
<dbReference type="RefSeq" id="WP_098004533.1">
    <property type="nucleotide sequence ID" value="NZ_AP022563.1"/>
</dbReference>
<name>A0A7I7JVQ3_9MYCO</name>
<keyword evidence="2" id="KW-1185">Reference proteome</keyword>
<reference evidence="1 2" key="1">
    <citation type="journal article" date="2019" name="Emerg. Microbes Infect.">
        <title>Comprehensive subspecies identification of 175 nontuberculous mycobacteria species based on 7547 genomic profiles.</title>
        <authorList>
            <person name="Matsumoto Y."/>
            <person name="Kinjo T."/>
            <person name="Motooka D."/>
            <person name="Nabeya D."/>
            <person name="Jung N."/>
            <person name="Uechi K."/>
            <person name="Horii T."/>
            <person name="Iida T."/>
            <person name="Fujita J."/>
            <person name="Nakamura S."/>
        </authorList>
    </citation>
    <scope>NUCLEOTIDE SEQUENCE [LARGE SCALE GENOMIC DNA]</scope>
    <source>
        <strain evidence="1 2">JCM 6396</strain>
    </source>
</reference>
<proteinExistence type="predicted"/>
<organism evidence="1 2">
    <name type="scientific">Mycolicibacterium duvalii</name>
    <dbReference type="NCBI Taxonomy" id="39688"/>
    <lineage>
        <taxon>Bacteria</taxon>
        <taxon>Bacillati</taxon>
        <taxon>Actinomycetota</taxon>
        <taxon>Actinomycetes</taxon>
        <taxon>Mycobacteriales</taxon>
        <taxon>Mycobacteriaceae</taxon>
        <taxon>Mycolicibacterium</taxon>
    </lineage>
</organism>
<dbReference type="EMBL" id="AP022563">
    <property type="protein sequence ID" value="BBX15937.1"/>
    <property type="molecule type" value="Genomic_DNA"/>
</dbReference>
<protein>
    <submittedName>
        <fullName evidence="1">Uncharacterized protein</fullName>
    </submittedName>
</protein>
<evidence type="ECO:0000313" key="1">
    <source>
        <dbReference type="EMBL" id="BBX15937.1"/>
    </source>
</evidence>
<accession>A0A7I7JVQ3</accession>